<feature type="domain" description="PASTA" evidence="2">
    <location>
        <begin position="38"/>
        <end position="104"/>
    </location>
</feature>
<keyword evidence="1" id="KW-1133">Transmembrane helix</keyword>
<feature type="non-terminal residue" evidence="3">
    <location>
        <position position="138"/>
    </location>
</feature>
<accession>X0Y6D9</accession>
<keyword evidence="1" id="KW-0812">Transmembrane</keyword>
<dbReference type="SUPFAM" id="SSF54184">
    <property type="entry name" value="Penicillin-binding protein 2x (pbp-2x), c-terminal domain"/>
    <property type="match status" value="1"/>
</dbReference>
<protein>
    <recommendedName>
        <fullName evidence="2">PASTA domain-containing protein</fullName>
    </recommendedName>
</protein>
<name>X0Y6D9_9ZZZZ</name>
<feature type="transmembrane region" description="Helical" evidence="1">
    <location>
        <begin position="6"/>
        <end position="30"/>
    </location>
</feature>
<keyword evidence="1" id="KW-0472">Membrane</keyword>
<reference evidence="3" key="1">
    <citation type="journal article" date="2014" name="Front. Microbiol.">
        <title>High frequency of phylogenetically diverse reductive dehalogenase-homologous genes in deep subseafloor sedimentary metagenomes.</title>
        <authorList>
            <person name="Kawai M."/>
            <person name="Futagami T."/>
            <person name="Toyoda A."/>
            <person name="Takaki Y."/>
            <person name="Nishi S."/>
            <person name="Hori S."/>
            <person name="Arai W."/>
            <person name="Tsubouchi T."/>
            <person name="Morono Y."/>
            <person name="Uchiyama I."/>
            <person name="Ito T."/>
            <person name="Fujiyama A."/>
            <person name="Inagaki F."/>
            <person name="Takami H."/>
        </authorList>
    </citation>
    <scope>NUCLEOTIDE SEQUENCE</scope>
    <source>
        <strain evidence="3">Expedition CK06-06</strain>
    </source>
</reference>
<sequence length="138" mass="15288">MRNLRAHISAFAVATFIVLVFGAGAMNWIVMPWATRHGQELEVPDVTERTVAEAERVVGKYGLRLVLDGTQNDPDVPPGHIVSQMPEAYLLVKKGRRIYVTVSKGGELFEMIVVSGGSVRRAKLMLRQHGFEMANVVE</sequence>
<evidence type="ECO:0000313" key="3">
    <source>
        <dbReference type="EMBL" id="GAG42872.1"/>
    </source>
</evidence>
<dbReference type="EMBL" id="BARS01053776">
    <property type="protein sequence ID" value="GAG42872.1"/>
    <property type="molecule type" value="Genomic_DNA"/>
</dbReference>
<proteinExistence type="predicted"/>
<comment type="caution">
    <text evidence="3">The sequence shown here is derived from an EMBL/GenBank/DDBJ whole genome shotgun (WGS) entry which is preliminary data.</text>
</comment>
<gene>
    <name evidence="3" type="ORF">S01H1_79728</name>
</gene>
<evidence type="ECO:0000256" key="1">
    <source>
        <dbReference type="SAM" id="Phobius"/>
    </source>
</evidence>
<dbReference type="AlphaFoldDB" id="X0Y6D9"/>
<dbReference type="InterPro" id="IPR005543">
    <property type="entry name" value="PASTA_dom"/>
</dbReference>
<evidence type="ECO:0000259" key="2">
    <source>
        <dbReference type="PROSITE" id="PS51178"/>
    </source>
</evidence>
<organism evidence="3">
    <name type="scientific">marine sediment metagenome</name>
    <dbReference type="NCBI Taxonomy" id="412755"/>
    <lineage>
        <taxon>unclassified sequences</taxon>
        <taxon>metagenomes</taxon>
        <taxon>ecological metagenomes</taxon>
    </lineage>
</organism>
<dbReference type="CDD" id="cd06577">
    <property type="entry name" value="PASTA_pknB"/>
    <property type="match status" value="1"/>
</dbReference>
<dbReference type="Gene3D" id="3.30.10.20">
    <property type="match status" value="1"/>
</dbReference>
<dbReference type="Pfam" id="PF03793">
    <property type="entry name" value="PASTA"/>
    <property type="match status" value="1"/>
</dbReference>
<dbReference type="SMART" id="SM00740">
    <property type="entry name" value="PASTA"/>
    <property type="match status" value="1"/>
</dbReference>
<dbReference type="PROSITE" id="PS51178">
    <property type="entry name" value="PASTA"/>
    <property type="match status" value="1"/>
</dbReference>